<keyword evidence="4" id="KW-0249">Electron transport</keyword>
<organism evidence="9 10">
    <name type="scientific">Lichenicoccus roseus</name>
    <dbReference type="NCBI Taxonomy" id="2683649"/>
    <lineage>
        <taxon>Bacteria</taxon>
        <taxon>Pseudomonadati</taxon>
        <taxon>Pseudomonadota</taxon>
        <taxon>Alphaproteobacteria</taxon>
        <taxon>Acetobacterales</taxon>
        <taxon>Acetobacteraceae</taxon>
        <taxon>Lichenicoccus</taxon>
    </lineage>
</organism>
<comment type="caution">
    <text evidence="9">The sequence shown here is derived from an EMBL/GenBank/DDBJ whole genome shotgun (WGS) entry which is preliminary data.</text>
</comment>
<dbReference type="EMBL" id="VCDI01000002">
    <property type="protein sequence ID" value="TLU72964.1"/>
    <property type="molecule type" value="Genomic_DNA"/>
</dbReference>
<feature type="transmembrane region" description="Helical" evidence="7">
    <location>
        <begin position="6"/>
        <end position="27"/>
    </location>
</feature>
<evidence type="ECO:0000256" key="2">
    <source>
        <dbReference type="ARBA" id="ARBA00022448"/>
    </source>
</evidence>
<dbReference type="AlphaFoldDB" id="A0A5R9J5R7"/>
<feature type="domain" description="Cytochrome b561" evidence="8">
    <location>
        <begin position="1"/>
        <end position="196"/>
    </location>
</feature>
<dbReference type="PANTHER" id="PTHR47281:SF1">
    <property type="entry name" value="OS09G0557700 PROTEIN"/>
    <property type="match status" value="1"/>
</dbReference>
<evidence type="ECO:0000313" key="9">
    <source>
        <dbReference type="EMBL" id="TLU72964.1"/>
    </source>
</evidence>
<name>A0A5R9J5R7_9PROT</name>
<protein>
    <submittedName>
        <fullName evidence="9">Cytochrome B</fullName>
    </submittedName>
</protein>
<feature type="transmembrane region" description="Helical" evidence="7">
    <location>
        <begin position="48"/>
        <end position="70"/>
    </location>
</feature>
<dbReference type="GO" id="GO:0016020">
    <property type="term" value="C:membrane"/>
    <property type="evidence" value="ECO:0007669"/>
    <property type="project" value="UniProtKB-SubCell"/>
</dbReference>
<dbReference type="OrthoDB" id="8687683at2"/>
<sequence length="213" mass="23716">MRDPFLLHGTLMLIAWLVLLPLGALIARTRKVTPRQDWPRVVENLTWWWLHRLLQWSGVGIALLGLAVAWRATGGLATGLLHVQAGLLVLTLATLQIVSTWFRGDKGGPTGSHADPAQPATWRGDHYDMTPRRRIFEAWHKTVGWGSILLALFTVLLGLQLYGWPRPLVEATVALALLQAGVAFWLIRTARGVNTYQALWGPDPRHPGNRPEA</sequence>
<dbReference type="PROSITE" id="PS50939">
    <property type="entry name" value="CYTOCHROME_B561"/>
    <property type="match status" value="1"/>
</dbReference>
<proteinExistence type="predicted"/>
<evidence type="ECO:0000313" key="10">
    <source>
        <dbReference type="Proteomes" id="UP000305654"/>
    </source>
</evidence>
<feature type="transmembrane region" description="Helical" evidence="7">
    <location>
        <begin position="142"/>
        <end position="162"/>
    </location>
</feature>
<keyword evidence="10" id="KW-1185">Reference proteome</keyword>
<keyword evidence="6 7" id="KW-0472">Membrane</keyword>
<dbReference type="CDD" id="cd08760">
    <property type="entry name" value="Cyt_b561_FRRS1_like"/>
    <property type="match status" value="1"/>
</dbReference>
<dbReference type="InterPro" id="IPR006593">
    <property type="entry name" value="Cyt_b561/ferric_Rdtase_TM"/>
</dbReference>
<evidence type="ECO:0000256" key="1">
    <source>
        <dbReference type="ARBA" id="ARBA00004370"/>
    </source>
</evidence>
<evidence type="ECO:0000256" key="3">
    <source>
        <dbReference type="ARBA" id="ARBA00022692"/>
    </source>
</evidence>
<feature type="transmembrane region" description="Helical" evidence="7">
    <location>
        <begin position="168"/>
        <end position="187"/>
    </location>
</feature>
<keyword evidence="2" id="KW-0813">Transport</keyword>
<dbReference type="Proteomes" id="UP000305654">
    <property type="component" value="Unassembled WGS sequence"/>
</dbReference>
<accession>A0A5R9J5R7</accession>
<gene>
    <name evidence="9" type="ORF">FE263_05805</name>
</gene>
<evidence type="ECO:0000259" key="8">
    <source>
        <dbReference type="PROSITE" id="PS50939"/>
    </source>
</evidence>
<reference evidence="9 10" key="1">
    <citation type="submission" date="2019-05" db="EMBL/GenBank/DDBJ databases">
        <authorList>
            <person name="Pankratov T."/>
            <person name="Grouzdev D."/>
        </authorList>
    </citation>
    <scope>NUCLEOTIDE SEQUENCE [LARGE SCALE GENOMIC DNA]</scope>
    <source>
        <strain evidence="9 10">KEBCLARHB70R</strain>
    </source>
</reference>
<dbReference type="Gene3D" id="1.20.120.1770">
    <property type="match status" value="1"/>
</dbReference>
<keyword evidence="5 7" id="KW-1133">Transmembrane helix</keyword>
<dbReference type="SMART" id="SM00665">
    <property type="entry name" value="B561"/>
    <property type="match status" value="1"/>
</dbReference>
<evidence type="ECO:0000256" key="5">
    <source>
        <dbReference type="ARBA" id="ARBA00022989"/>
    </source>
</evidence>
<dbReference type="PANTHER" id="PTHR47281">
    <property type="entry name" value="OS09G0557700 PROTEIN"/>
    <property type="match status" value="1"/>
</dbReference>
<evidence type="ECO:0000256" key="7">
    <source>
        <dbReference type="SAM" id="Phobius"/>
    </source>
</evidence>
<feature type="transmembrane region" description="Helical" evidence="7">
    <location>
        <begin position="76"/>
        <end position="98"/>
    </location>
</feature>
<comment type="subcellular location">
    <subcellularLocation>
        <location evidence="1">Membrane</location>
    </subcellularLocation>
</comment>
<evidence type="ECO:0000256" key="4">
    <source>
        <dbReference type="ARBA" id="ARBA00022982"/>
    </source>
</evidence>
<evidence type="ECO:0000256" key="6">
    <source>
        <dbReference type="ARBA" id="ARBA00023136"/>
    </source>
</evidence>
<keyword evidence="3 7" id="KW-0812">Transmembrane</keyword>
<dbReference type="InterPro" id="IPR045879">
    <property type="entry name" value="B561A"/>
</dbReference>
<dbReference type="RefSeq" id="WP_138325038.1">
    <property type="nucleotide sequence ID" value="NZ_VCDI01000002.1"/>
</dbReference>